<dbReference type="GO" id="GO:0046983">
    <property type="term" value="F:protein dimerization activity"/>
    <property type="evidence" value="ECO:0007669"/>
    <property type="project" value="InterPro"/>
</dbReference>
<sequence length="118" mass="13403">MASSTSPAVHLPFSNLVPRRTVLHTSPELTEVQQQLGLYFQILDAHSYADMDPFKFWTQQRQASAVLYEMAISYLAIPATTASVERVFSVAGLAYDGKRYRTQEQFLRAKISLKYNNL</sequence>
<protein>
    <submittedName>
        <fullName evidence="3">HAT C-terminal dimerisation domain-containing protein</fullName>
    </submittedName>
</protein>
<dbReference type="InterPro" id="IPR012337">
    <property type="entry name" value="RNaseH-like_sf"/>
</dbReference>
<dbReference type="AlphaFoldDB" id="A0A914XDR8"/>
<proteinExistence type="predicted"/>
<reference evidence="3" key="1">
    <citation type="submission" date="2022-11" db="UniProtKB">
        <authorList>
            <consortium name="WormBaseParasite"/>
        </authorList>
    </citation>
    <scope>IDENTIFICATION</scope>
</reference>
<accession>A0A914XDR8</accession>
<evidence type="ECO:0000313" key="3">
    <source>
        <dbReference type="WBParaSite" id="PSAMB.scaffold777size41454.g8650.t1"/>
    </source>
</evidence>
<organism evidence="2 3">
    <name type="scientific">Plectus sambesii</name>
    <dbReference type="NCBI Taxonomy" id="2011161"/>
    <lineage>
        <taxon>Eukaryota</taxon>
        <taxon>Metazoa</taxon>
        <taxon>Ecdysozoa</taxon>
        <taxon>Nematoda</taxon>
        <taxon>Chromadorea</taxon>
        <taxon>Plectida</taxon>
        <taxon>Plectina</taxon>
        <taxon>Plectoidea</taxon>
        <taxon>Plectidae</taxon>
        <taxon>Plectus</taxon>
    </lineage>
</organism>
<dbReference type="Pfam" id="PF05699">
    <property type="entry name" value="Dimer_Tnp_hAT"/>
    <property type="match status" value="1"/>
</dbReference>
<dbReference type="InterPro" id="IPR008906">
    <property type="entry name" value="HATC_C_dom"/>
</dbReference>
<dbReference type="SUPFAM" id="SSF53098">
    <property type="entry name" value="Ribonuclease H-like"/>
    <property type="match status" value="1"/>
</dbReference>
<evidence type="ECO:0000313" key="2">
    <source>
        <dbReference type="Proteomes" id="UP000887566"/>
    </source>
</evidence>
<evidence type="ECO:0000259" key="1">
    <source>
        <dbReference type="Pfam" id="PF05699"/>
    </source>
</evidence>
<name>A0A914XDR8_9BILA</name>
<dbReference type="WBParaSite" id="PSAMB.scaffold777size41454.g8650.t1">
    <property type="protein sequence ID" value="PSAMB.scaffold777size41454.g8650.t1"/>
    <property type="gene ID" value="PSAMB.scaffold777size41454.g8650"/>
</dbReference>
<keyword evidence="2" id="KW-1185">Reference proteome</keyword>
<feature type="domain" description="HAT C-terminal dimerisation" evidence="1">
    <location>
        <begin position="43"/>
        <end position="115"/>
    </location>
</feature>
<dbReference type="Proteomes" id="UP000887566">
    <property type="component" value="Unplaced"/>
</dbReference>